<name>A0ABP8J0X2_9MICO</name>
<proteinExistence type="predicted"/>
<evidence type="ECO:0000256" key="2">
    <source>
        <dbReference type="SAM" id="Phobius"/>
    </source>
</evidence>
<keyword evidence="2" id="KW-1133">Transmembrane helix</keyword>
<feature type="compositionally biased region" description="Gly residues" evidence="1">
    <location>
        <begin position="26"/>
        <end position="44"/>
    </location>
</feature>
<feature type="transmembrane region" description="Helical" evidence="2">
    <location>
        <begin position="176"/>
        <end position="198"/>
    </location>
</feature>
<feature type="compositionally biased region" description="Polar residues" evidence="1">
    <location>
        <begin position="78"/>
        <end position="107"/>
    </location>
</feature>
<feature type="domain" description="DUF3566" evidence="3">
    <location>
        <begin position="157"/>
        <end position="274"/>
    </location>
</feature>
<evidence type="ECO:0000313" key="4">
    <source>
        <dbReference type="EMBL" id="GAA4382572.1"/>
    </source>
</evidence>
<reference evidence="5" key="1">
    <citation type="journal article" date="2019" name="Int. J. Syst. Evol. Microbiol.">
        <title>The Global Catalogue of Microorganisms (GCM) 10K type strain sequencing project: providing services to taxonomists for standard genome sequencing and annotation.</title>
        <authorList>
            <consortium name="The Broad Institute Genomics Platform"/>
            <consortium name="The Broad Institute Genome Sequencing Center for Infectious Disease"/>
            <person name="Wu L."/>
            <person name="Ma J."/>
        </authorList>
    </citation>
    <scope>NUCLEOTIDE SEQUENCE [LARGE SCALE GENOMIC DNA]</scope>
    <source>
        <strain evidence="5">JCM 17808</strain>
    </source>
</reference>
<protein>
    <submittedName>
        <fullName evidence="4">DUF3566 domain-containing protein</fullName>
    </submittedName>
</protein>
<gene>
    <name evidence="4" type="ORF">GCM10023167_01160</name>
</gene>
<accession>A0ABP8J0X2</accession>
<feature type="region of interest" description="Disordered" evidence="1">
    <location>
        <begin position="1"/>
        <end position="158"/>
    </location>
</feature>
<keyword evidence="5" id="KW-1185">Reference proteome</keyword>
<dbReference type="InterPro" id="IPR021949">
    <property type="entry name" value="DUF3566_TM"/>
</dbReference>
<feature type="compositionally biased region" description="Polar residues" evidence="1">
    <location>
        <begin position="116"/>
        <end position="126"/>
    </location>
</feature>
<evidence type="ECO:0000259" key="3">
    <source>
        <dbReference type="Pfam" id="PF12089"/>
    </source>
</evidence>
<comment type="caution">
    <text evidence="4">The sequence shown here is derived from an EMBL/GenBank/DDBJ whole genome shotgun (WGS) entry which is preliminary data.</text>
</comment>
<feature type="compositionally biased region" description="Low complexity" evidence="1">
    <location>
        <begin position="65"/>
        <end position="76"/>
    </location>
</feature>
<evidence type="ECO:0000256" key="1">
    <source>
        <dbReference type="SAM" id="MobiDB-lite"/>
    </source>
</evidence>
<evidence type="ECO:0000313" key="5">
    <source>
        <dbReference type="Proteomes" id="UP001500642"/>
    </source>
</evidence>
<dbReference type="RefSeq" id="WP_345029052.1">
    <property type="nucleotide sequence ID" value="NZ_BAABGL010000002.1"/>
</dbReference>
<dbReference type="Pfam" id="PF12089">
    <property type="entry name" value="DUF3566"/>
    <property type="match status" value="1"/>
</dbReference>
<organism evidence="4 5">
    <name type="scientific">Brevibacterium pityocampae</name>
    <dbReference type="NCBI Taxonomy" id="506594"/>
    <lineage>
        <taxon>Bacteria</taxon>
        <taxon>Bacillati</taxon>
        <taxon>Actinomycetota</taxon>
        <taxon>Actinomycetes</taxon>
        <taxon>Micrococcales</taxon>
        <taxon>Brevibacteriaceae</taxon>
        <taxon>Brevibacterium</taxon>
    </lineage>
</organism>
<keyword evidence="2" id="KW-0472">Membrane</keyword>
<sequence length="275" mass="26797">MSDNDQKPGKVIRTSSGSTRLSAGGSAKGAGASGGAPVGSGPAGAQGASGPATRVDAPAVPSDRGPSGAPAGTAPARQTVSAPTGSAPTGSAPTGSAPTGSAPTGSAPTAVKTDGSARTSGTTRSPLSAGADDDGDSPVRASSGGVKMGGKSKRKGPRTVRLTVAKLDPWSVMKMAFLLSVAIGIATVVAALVLWLVLQATGTIQGLQTTLAEIAGTEGADQLLGLFSLGRVLSFSVILALVNVVLMTALSTLFAFLYNIGSSIVGGFHLTLTDD</sequence>
<dbReference type="Proteomes" id="UP001500642">
    <property type="component" value="Unassembled WGS sequence"/>
</dbReference>
<keyword evidence="2" id="KW-0812">Transmembrane</keyword>
<dbReference type="EMBL" id="BAABGL010000002">
    <property type="protein sequence ID" value="GAA4382572.1"/>
    <property type="molecule type" value="Genomic_DNA"/>
</dbReference>
<feature type="transmembrane region" description="Helical" evidence="2">
    <location>
        <begin position="232"/>
        <end position="258"/>
    </location>
</feature>